<dbReference type="PROSITE" id="PS50975">
    <property type="entry name" value="ATP_GRASP"/>
    <property type="match status" value="1"/>
</dbReference>
<organism evidence="6 7">
    <name type="scientific">Thiothrix lacustris</name>
    <dbReference type="NCBI Taxonomy" id="525917"/>
    <lineage>
        <taxon>Bacteria</taxon>
        <taxon>Pseudomonadati</taxon>
        <taxon>Pseudomonadota</taxon>
        <taxon>Gammaproteobacteria</taxon>
        <taxon>Thiotrichales</taxon>
        <taxon>Thiotrichaceae</taxon>
        <taxon>Thiothrix</taxon>
    </lineage>
</organism>
<dbReference type="Gene3D" id="3.40.50.20">
    <property type="match status" value="1"/>
</dbReference>
<dbReference type="RefSeq" id="WP_028487926.1">
    <property type="nucleotide sequence ID" value="NZ_CP133218.1"/>
</dbReference>
<dbReference type="Gene3D" id="3.30.470.20">
    <property type="entry name" value="ATP-grasp fold, B domain"/>
    <property type="match status" value="1"/>
</dbReference>
<dbReference type="SUPFAM" id="SSF56059">
    <property type="entry name" value="Glutathione synthetase ATP-binding domain-like"/>
    <property type="match status" value="1"/>
</dbReference>
<keyword evidence="2 4" id="KW-0547">Nucleotide-binding</keyword>
<reference evidence="6 7" key="1">
    <citation type="submission" date="2023-08" db="EMBL/GenBank/DDBJ databases">
        <title>New molecular markers tilS and rpoB for phylogenetic and monitoring studies of the genus Thiothrix biodiversity.</title>
        <authorList>
            <person name="Ravin N.V."/>
            <person name="Smolyakov D."/>
            <person name="Markov N.D."/>
            <person name="Beletsky A.V."/>
            <person name="Mardanov A.V."/>
            <person name="Rudenko T.S."/>
            <person name="Grabovich M.Y."/>
        </authorList>
    </citation>
    <scope>NUCLEOTIDE SEQUENCE [LARGE SCALE GENOMIC DNA]</scope>
    <source>
        <strain evidence="6 7">MK1</strain>
    </source>
</reference>
<evidence type="ECO:0000256" key="3">
    <source>
        <dbReference type="ARBA" id="ARBA00022840"/>
    </source>
</evidence>
<dbReference type="PIRSF" id="PIRSF029120">
    <property type="entry name" value="UCP029120"/>
    <property type="match status" value="1"/>
</dbReference>
<keyword evidence="3 4" id="KW-0067">ATP-binding</keyword>
<dbReference type="Pfam" id="PF15632">
    <property type="entry name" value="ATPgrasp_Ter"/>
    <property type="match status" value="1"/>
</dbReference>
<dbReference type="InterPro" id="IPR011761">
    <property type="entry name" value="ATP-grasp"/>
</dbReference>
<evidence type="ECO:0000313" key="6">
    <source>
        <dbReference type="EMBL" id="WML90328.1"/>
    </source>
</evidence>
<keyword evidence="1" id="KW-0436">Ligase</keyword>
<evidence type="ECO:0000259" key="5">
    <source>
        <dbReference type="PROSITE" id="PS50975"/>
    </source>
</evidence>
<dbReference type="EMBL" id="CP133218">
    <property type="protein sequence ID" value="WML90328.1"/>
    <property type="molecule type" value="Genomic_DNA"/>
</dbReference>
<keyword evidence="7" id="KW-1185">Reference proteome</keyword>
<sequence>MRIWFNKTFSSISSVFHNLRQARIAGGVTVIYTHTNPAASAFLAADEAMVEPAGLVGAAYLDWCLGFCQQHRIDYFWPAKESVLIVQHQADFARVGTQLIAVATPETLALLNHKGDFYRTLPPEVAQAMACIAVTDTAGFDRAVAELSQHYAALCVKPAVSVFGLGFRILDTQRDSITHLLKGVEYEIPLTELRAGMEHTSTFPELLVMEHLSGAEWSVDCAGRNGELLCGIQRKKHPLAGYGQEIDNNAAIQGMVERLTAHYGLNGLFNIQFKARADGEPSLLEINPRPAGGFGMACLAGVNLAEVFLQSLVGETVVIPPIRYGLRVGEVSTPVVLPSLV</sequence>
<dbReference type="PANTHER" id="PTHR43585:SF2">
    <property type="entry name" value="ATP-GRASP ENZYME FSQD"/>
    <property type="match status" value="1"/>
</dbReference>
<protein>
    <submittedName>
        <fullName evidence="6">ATP-grasp domain-containing protein</fullName>
    </submittedName>
</protein>
<dbReference type="InterPro" id="IPR011226">
    <property type="entry name" value="ATP-grasp_fam"/>
</dbReference>
<evidence type="ECO:0000256" key="2">
    <source>
        <dbReference type="ARBA" id="ARBA00022741"/>
    </source>
</evidence>
<dbReference type="InterPro" id="IPR052032">
    <property type="entry name" value="ATP-dep_AA_Ligase"/>
</dbReference>
<evidence type="ECO:0000313" key="7">
    <source>
        <dbReference type="Proteomes" id="UP001236657"/>
    </source>
</evidence>
<dbReference type="PANTHER" id="PTHR43585">
    <property type="entry name" value="FUMIPYRROLE BIOSYNTHESIS PROTEIN C"/>
    <property type="match status" value="1"/>
</dbReference>
<proteinExistence type="predicted"/>
<feature type="domain" description="ATP-grasp" evidence="5">
    <location>
        <begin position="252"/>
        <end position="313"/>
    </location>
</feature>
<name>A0ABY9MP74_9GAMM</name>
<evidence type="ECO:0000256" key="4">
    <source>
        <dbReference type="PROSITE-ProRule" id="PRU00409"/>
    </source>
</evidence>
<dbReference type="Proteomes" id="UP001236657">
    <property type="component" value="Chromosome"/>
</dbReference>
<gene>
    <name evidence="6" type="ORF">RCF98_15325</name>
</gene>
<evidence type="ECO:0000256" key="1">
    <source>
        <dbReference type="ARBA" id="ARBA00022598"/>
    </source>
</evidence>
<accession>A0ABY9MP74</accession>